<reference key="1">
    <citation type="submission" date="2019-01" db="UniProtKB">
        <authorList>
            <consortium name="RefSeq"/>
        </authorList>
    </citation>
    <scope>IDENTIFICATION</scope>
</reference>
<proteinExistence type="inferred from homology"/>
<gene>
    <name evidence="10" type="primary">LOC112817965</name>
</gene>
<keyword evidence="5" id="KW-0812">Transmembrane</keyword>
<dbReference type="RefSeq" id="XP_025721039.1">
    <property type="nucleotide sequence ID" value="XM_025865254.1"/>
</dbReference>
<comment type="subcellular location">
    <subcellularLocation>
        <location evidence="1">Membrane</location>
        <topology evidence="1">Single-pass type II membrane protein</topology>
    </subcellularLocation>
</comment>
<evidence type="ECO:0000256" key="6">
    <source>
        <dbReference type="PIRSR" id="PIRSR605076-1"/>
    </source>
</evidence>
<dbReference type="Proteomes" id="UP000286641">
    <property type="component" value="Unplaced"/>
</dbReference>
<keyword evidence="9" id="KW-1185">Reference proteome</keyword>
<dbReference type="GO" id="GO:0016020">
    <property type="term" value="C:membrane"/>
    <property type="evidence" value="ECO:0007669"/>
    <property type="project" value="UniProtKB-SubCell"/>
</dbReference>
<dbReference type="SUPFAM" id="SSF53448">
    <property type="entry name" value="Nucleotide-diphospho-sugar transferases"/>
    <property type="match status" value="1"/>
</dbReference>
<dbReference type="GO" id="GO:0005975">
    <property type="term" value="P:carbohydrate metabolic process"/>
    <property type="evidence" value="ECO:0007669"/>
    <property type="project" value="InterPro"/>
</dbReference>
<dbReference type="Gene3D" id="3.90.550.10">
    <property type="entry name" value="Spore Coat Polysaccharide Biosynthesis Protein SpsA, Chain A"/>
    <property type="match status" value="1"/>
</dbReference>
<evidence type="ECO:0000256" key="1">
    <source>
        <dbReference type="ARBA" id="ARBA00004606"/>
    </source>
</evidence>
<dbReference type="PANTHER" id="PTHR10462">
    <property type="entry name" value="GLYCOSYLTRANSFERASE-RELATED"/>
    <property type="match status" value="1"/>
</dbReference>
<dbReference type="PANTHER" id="PTHR10462:SF55">
    <property type="entry name" value="HISTO-BLOOD GROUP ABO SYSTEM TRANSFERASE 1"/>
    <property type="match status" value="1"/>
</dbReference>
<feature type="binding site" evidence="7">
    <location>
        <position position="86"/>
    </location>
    <ligand>
        <name>an alpha-L-fucosyl-(1-&gt;2)-beta-D-galactosyl derivative</name>
        <dbReference type="ChEBI" id="CHEBI:140327"/>
    </ligand>
</feature>
<evidence type="ECO:0000256" key="2">
    <source>
        <dbReference type="ARBA" id="ARBA00010413"/>
    </source>
</evidence>
<protein>
    <submittedName>
        <fullName evidence="10">Histo-blood group ABO system transferase 2-like</fullName>
    </submittedName>
</protein>
<keyword evidence="5" id="KW-0735">Signal-anchor</keyword>
<organism evidence="9 10">
    <name type="scientific">Callorhinus ursinus</name>
    <name type="common">Northern fur seal</name>
    <dbReference type="NCBI Taxonomy" id="34884"/>
    <lineage>
        <taxon>Eukaryota</taxon>
        <taxon>Metazoa</taxon>
        <taxon>Chordata</taxon>
        <taxon>Craniata</taxon>
        <taxon>Vertebrata</taxon>
        <taxon>Euteleostomi</taxon>
        <taxon>Mammalia</taxon>
        <taxon>Eutheria</taxon>
        <taxon>Laurasiatheria</taxon>
        <taxon>Carnivora</taxon>
        <taxon>Caniformia</taxon>
        <taxon>Pinnipedia</taxon>
        <taxon>Otariidae</taxon>
        <taxon>Callorhinus</taxon>
    </lineage>
</organism>
<dbReference type="InterPro" id="IPR005076">
    <property type="entry name" value="Glyco_trans_6"/>
</dbReference>
<keyword evidence="3" id="KW-0328">Glycosyltransferase</keyword>
<evidence type="ECO:0000256" key="8">
    <source>
        <dbReference type="PIRSR" id="PIRSR605076-3"/>
    </source>
</evidence>
<dbReference type="GO" id="GO:0031982">
    <property type="term" value="C:vesicle"/>
    <property type="evidence" value="ECO:0007669"/>
    <property type="project" value="TreeGrafter"/>
</dbReference>
<dbReference type="InterPro" id="IPR029044">
    <property type="entry name" value="Nucleotide-diphossugar_trans"/>
</dbReference>
<evidence type="ECO:0000313" key="9">
    <source>
        <dbReference type="Proteomes" id="UP000286641"/>
    </source>
</evidence>
<comment type="cofactor">
    <cofactor evidence="8">
        <name>Mn(2+)</name>
        <dbReference type="ChEBI" id="CHEBI:29035"/>
    </cofactor>
    <text evidence="8">Binds 1 Mn(2+) ion per subunit.</text>
</comment>
<evidence type="ECO:0000313" key="10">
    <source>
        <dbReference type="RefSeq" id="XP_025721039.1"/>
    </source>
</evidence>
<feature type="binding site" evidence="7">
    <location>
        <position position="156"/>
    </location>
    <ligand>
        <name>an alpha-L-fucosyl-(1-&gt;2)-beta-D-galactosyl derivative</name>
        <dbReference type="ChEBI" id="CHEBI:140327"/>
    </ligand>
</feature>
<evidence type="ECO:0000256" key="3">
    <source>
        <dbReference type="ARBA" id="ARBA00022676"/>
    </source>
</evidence>
<keyword evidence="4" id="KW-0808">Transferase</keyword>
<dbReference type="Pfam" id="PF03414">
    <property type="entry name" value="Glyco_transf_6"/>
    <property type="match status" value="1"/>
</dbReference>
<keyword evidence="8" id="KW-0479">Metal-binding</keyword>
<reference evidence="10" key="2">
    <citation type="submission" date="2025-08" db="UniProtKB">
        <authorList>
            <consortium name="RefSeq"/>
        </authorList>
    </citation>
    <scope>IDENTIFICATION</scope>
    <source>
        <tissue evidence="10">Blood</tissue>
    </source>
</reference>
<feature type="non-terminal residue" evidence="10">
    <location>
        <position position="176"/>
    </location>
</feature>
<name>A0A3Q7NJE6_CALUR</name>
<dbReference type="GO" id="GO:0046872">
    <property type="term" value="F:metal ion binding"/>
    <property type="evidence" value="ECO:0007669"/>
    <property type="project" value="UniProtKB-KW"/>
</dbReference>
<evidence type="ECO:0000256" key="7">
    <source>
        <dbReference type="PIRSR" id="PIRSR605076-2"/>
    </source>
</evidence>
<evidence type="ECO:0000256" key="4">
    <source>
        <dbReference type="ARBA" id="ARBA00022679"/>
    </source>
</evidence>
<dbReference type="InParanoid" id="A0A3Q7NJE6"/>
<accession>A0A3Q7NJE6</accession>
<dbReference type="AlphaFoldDB" id="A0A3Q7NJE6"/>
<keyword evidence="8" id="KW-0464">Manganese</keyword>
<feature type="active site" description="Nucleophile" evidence="6">
    <location>
        <position position="156"/>
    </location>
</feature>
<comment type="similarity">
    <text evidence="2">Belongs to the glycosyltransferase 6 family.</text>
</comment>
<dbReference type="GO" id="GO:0005794">
    <property type="term" value="C:Golgi apparatus"/>
    <property type="evidence" value="ECO:0007669"/>
    <property type="project" value="TreeGrafter"/>
</dbReference>
<sequence>MVGHWVTYYVFTNQLPTGPHAPLWEGRKVVILEVPGTPRWEDASMKSTLTPQFLREVDYLVCTEVDMKFRDHVSMEILSPLFGTLHPGLYQAAHKDFSYDYWPQSQAHIPHGKGHFDYNGAFSGGSVVEVPQLNLASHQTMGVNLVKVIEAVWHDESHLNRYLLDHKPIKVLSQRN</sequence>
<feature type="binding site" evidence="8">
    <location>
        <position position="66"/>
    </location>
    <ligand>
        <name>Mn(2+)</name>
        <dbReference type="ChEBI" id="CHEBI:29035"/>
    </ligand>
</feature>
<evidence type="ECO:0000256" key="5">
    <source>
        <dbReference type="ARBA" id="ARBA00022968"/>
    </source>
</evidence>
<dbReference type="GO" id="GO:0016758">
    <property type="term" value="F:hexosyltransferase activity"/>
    <property type="evidence" value="ECO:0007669"/>
    <property type="project" value="InterPro"/>
</dbReference>